<dbReference type="PANTHER" id="PTHR42789:SF1">
    <property type="entry name" value="D-ISOMER SPECIFIC 2-HYDROXYACID DEHYDROGENASE FAMILY PROTEIN (AFU_ORTHOLOGUE AFUA_6G10090)"/>
    <property type="match status" value="1"/>
</dbReference>
<name>A0ABS6YHN4_9ACTN</name>
<dbReference type="InterPro" id="IPR050857">
    <property type="entry name" value="D-2-hydroxyacid_DH"/>
</dbReference>
<dbReference type="InterPro" id="IPR036291">
    <property type="entry name" value="NAD(P)-bd_dom_sf"/>
</dbReference>
<dbReference type="SUPFAM" id="SSF51735">
    <property type="entry name" value="NAD(P)-binding Rossmann-fold domains"/>
    <property type="match status" value="1"/>
</dbReference>
<dbReference type="Pfam" id="PF02826">
    <property type="entry name" value="2-Hacid_dh_C"/>
    <property type="match status" value="1"/>
</dbReference>
<evidence type="ECO:0000256" key="3">
    <source>
        <dbReference type="ARBA" id="ARBA00023027"/>
    </source>
</evidence>
<feature type="domain" description="D-isomer specific 2-hydroxyacid dehydrogenase catalytic" evidence="5">
    <location>
        <begin position="16"/>
        <end position="324"/>
    </location>
</feature>
<keyword evidence="8" id="KW-1185">Reference proteome</keyword>
<dbReference type="Gene3D" id="3.40.50.720">
    <property type="entry name" value="NAD(P)-binding Rossmann-like Domain"/>
    <property type="match status" value="2"/>
</dbReference>
<accession>A0ABS6YHN4</accession>
<organism evidence="7 8">
    <name type="scientific">Streptomyces anatolicus</name>
    <dbReference type="NCBI Taxonomy" id="2675858"/>
    <lineage>
        <taxon>Bacteria</taxon>
        <taxon>Bacillati</taxon>
        <taxon>Actinomycetota</taxon>
        <taxon>Actinomycetes</taxon>
        <taxon>Kitasatosporales</taxon>
        <taxon>Streptomycetaceae</taxon>
        <taxon>Streptomyces</taxon>
    </lineage>
</organism>
<dbReference type="InterPro" id="IPR006140">
    <property type="entry name" value="D-isomer_DH_NAD-bd"/>
</dbReference>
<dbReference type="Proteomes" id="UP001197114">
    <property type="component" value="Unassembled WGS sequence"/>
</dbReference>
<evidence type="ECO:0000259" key="6">
    <source>
        <dbReference type="Pfam" id="PF02826"/>
    </source>
</evidence>
<evidence type="ECO:0000259" key="5">
    <source>
        <dbReference type="Pfam" id="PF00389"/>
    </source>
</evidence>
<dbReference type="PANTHER" id="PTHR42789">
    <property type="entry name" value="D-ISOMER SPECIFIC 2-HYDROXYACID DEHYDROGENASE FAMILY PROTEIN (AFU_ORTHOLOGUE AFUA_6G10090)"/>
    <property type="match status" value="1"/>
</dbReference>
<feature type="domain" description="D-isomer specific 2-hydroxyacid dehydrogenase NAD-binding" evidence="6">
    <location>
        <begin position="117"/>
        <end position="293"/>
    </location>
</feature>
<evidence type="ECO:0000313" key="8">
    <source>
        <dbReference type="Proteomes" id="UP001197114"/>
    </source>
</evidence>
<dbReference type="Pfam" id="PF00389">
    <property type="entry name" value="2-Hacid_dh"/>
    <property type="match status" value="1"/>
</dbReference>
<keyword evidence="3" id="KW-0520">NAD</keyword>
<protein>
    <submittedName>
        <fullName evidence="7">3-phosphoglycerate dehydrogenase</fullName>
    </submittedName>
</protein>
<evidence type="ECO:0000256" key="1">
    <source>
        <dbReference type="ARBA" id="ARBA00005854"/>
    </source>
</evidence>
<keyword evidence="2 4" id="KW-0560">Oxidoreductase</keyword>
<dbReference type="InterPro" id="IPR029753">
    <property type="entry name" value="D-isomer_DH_CS"/>
</dbReference>
<dbReference type="CDD" id="cd12173">
    <property type="entry name" value="PGDH_4"/>
    <property type="match status" value="1"/>
</dbReference>
<comment type="similarity">
    <text evidence="1 4">Belongs to the D-isomer specific 2-hydroxyacid dehydrogenase family.</text>
</comment>
<sequence>MTFKPPTVQRHTLPRVLVVDPLASDALEALRRVYDVTVQMQPAEDELAVLLRQTDAIVLRSGVKLPGHLIADAPDLKVIARAGNGTDNIDLAAARSAGVQVFNVPGVSSPAVAELALGLAFSVARHIAAADRQVRANVWRKADLVGSELCGKTMGVVGLGSIGSRVAELARGIGMSVIASARRRDDERREACRRSGIDLRSTEEVLAQADVVVLACPLNDHTRGLIDADALRLMKSTAFLVNVARGGVVDEDALRVALLEGVIAGAALDVHAAERAPSGLAGLDNVVLTPHIGAMTRDSQERIGQLLLEGIRLALSGRDAPTRVC</sequence>
<dbReference type="InterPro" id="IPR006139">
    <property type="entry name" value="D-isomer_2_OHA_DH_cat_dom"/>
</dbReference>
<proteinExistence type="inferred from homology"/>
<comment type="caution">
    <text evidence="7">The sequence shown here is derived from an EMBL/GenBank/DDBJ whole genome shotgun (WGS) entry which is preliminary data.</text>
</comment>
<dbReference type="SUPFAM" id="SSF52283">
    <property type="entry name" value="Formate/glycerate dehydrogenase catalytic domain-like"/>
    <property type="match status" value="1"/>
</dbReference>
<evidence type="ECO:0000256" key="4">
    <source>
        <dbReference type="RuleBase" id="RU003719"/>
    </source>
</evidence>
<evidence type="ECO:0000256" key="2">
    <source>
        <dbReference type="ARBA" id="ARBA00023002"/>
    </source>
</evidence>
<dbReference type="PROSITE" id="PS00671">
    <property type="entry name" value="D_2_HYDROXYACID_DH_3"/>
    <property type="match status" value="1"/>
</dbReference>
<gene>
    <name evidence="7" type="ORF">GKQ77_04885</name>
</gene>
<evidence type="ECO:0000313" key="7">
    <source>
        <dbReference type="EMBL" id="MBW5420907.1"/>
    </source>
</evidence>
<reference evidence="7 8" key="1">
    <citation type="submission" date="2019-11" db="EMBL/GenBank/DDBJ databases">
        <authorList>
            <person name="Ay H."/>
        </authorList>
    </citation>
    <scope>NUCLEOTIDE SEQUENCE [LARGE SCALE GENOMIC DNA]</scope>
    <source>
        <strain evidence="7 8">BG9H</strain>
    </source>
</reference>
<dbReference type="EMBL" id="WMBF01000024">
    <property type="protein sequence ID" value="MBW5420907.1"/>
    <property type="molecule type" value="Genomic_DNA"/>
</dbReference>